<dbReference type="EMBL" id="LN483116">
    <property type="protein sequence ID" value="CDZ96258.1"/>
    <property type="molecule type" value="Genomic_DNA"/>
</dbReference>
<name>A0A0F7SFH3_PHARH</name>
<evidence type="ECO:0000256" key="1">
    <source>
        <dbReference type="SAM" id="MobiDB-lite"/>
    </source>
</evidence>
<feature type="transmembrane region" description="Helical" evidence="2">
    <location>
        <begin position="20"/>
        <end position="37"/>
    </location>
</feature>
<keyword evidence="2" id="KW-1133">Transmembrane helix</keyword>
<dbReference type="AlphaFoldDB" id="A0A0F7SFH3"/>
<keyword evidence="2" id="KW-0472">Membrane</keyword>
<feature type="region of interest" description="Disordered" evidence="1">
    <location>
        <begin position="172"/>
        <end position="194"/>
    </location>
</feature>
<proteinExistence type="predicted"/>
<organism evidence="3">
    <name type="scientific">Phaffia rhodozyma</name>
    <name type="common">Yeast</name>
    <name type="synonym">Xanthophyllomyces dendrorhous</name>
    <dbReference type="NCBI Taxonomy" id="264483"/>
    <lineage>
        <taxon>Eukaryota</taxon>
        <taxon>Fungi</taxon>
        <taxon>Dikarya</taxon>
        <taxon>Basidiomycota</taxon>
        <taxon>Agaricomycotina</taxon>
        <taxon>Tremellomycetes</taxon>
        <taxon>Cystofilobasidiales</taxon>
        <taxon>Mrakiaceae</taxon>
        <taxon>Phaffia</taxon>
    </lineage>
</organism>
<reference evidence="3" key="1">
    <citation type="submission" date="2014-08" db="EMBL/GenBank/DDBJ databases">
        <authorList>
            <person name="Sharma Rahul"/>
            <person name="Thines Marco"/>
        </authorList>
    </citation>
    <scope>NUCLEOTIDE SEQUENCE</scope>
</reference>
<sequence>MISYVLSSVILLNVREFNQLLFFLLLPILPVFVYFDGTKPERIVRQSRSGPNQPNHPPPMYKVVASPNLDQRMKSHPPLKIKTRTQLVSLITSFGAFQDKTLIQRALDDYCRGKLGNKSSKERLEQKLHMVEATMYDYQDLGLPDYSSEFIHLRKTLGLQSSKIFTQARSPMSFPEKKENEHDPFETLSTLGKY</sequence>
<protein>
    <submittedName>
        <fullName evidence="3">Uncharacterized protein</fullName>
    </submittedName>
</protein>
<keyword evidence="2" id="KW-0812">Transmembrane</keyword>
<feature type="compositionally biased region" description="Basic and acidic residues" evidence="1">
    <location>
        <begin position="175"/>
        <end position="185"/>
    </location>
</feature>
<evidence type="ECO:0000256" key="2">
    <source>
        <dbReference type="SAM" id="Phobius"/>
    </source>
</evidence>
<evidence type="ECO:0000313" key="3">
    <source>
        <dbReference type="EMBL" id="CDZ96258.1"/>
    </source>
</evidence>
<accession>A0A0F7SFH3</accession>